<dbReference type="GO" id="GO:0004521">
    <property type="term" value="F:RNA endonuclease activity"/>
    <property type="evidence" value="ECO:0007669"/>
    <property type="project" value="TreeGrafter"/>
</dbReference>
<dbReference type="SUPFAM" id="SSF56281">
    <property type="entry name" value="Metallo-hydrolase/oxidoreductase"/>
    <property type="match status" value="1"/>
</dbReference>
<dbReference type="InterPro" id="IPR050698">
    <property type="entry name" value="MBL"/>
</dbReference>
<dbReference type="SMART" id="SM00849">
    <property type="entry name" value="Lactamase_B"/>
    <property type="match status" value="1"/>
</dbReference>
<evidence type="ECO:0000256" key="1">
    <source>
        <dbReference type="ARBA" id="ARBA00022801"/>
    </source>
</evidence>
<feature type="domain" description="Beta-Casp" evidence="3">
    <location>
        <begin position="253"/>
        <end position="379"/>
    </location>
</feature>
<dbReference type="InterPro" id="IPR036866">
    <property type="entry name" value="RibonucZ/Hydroxyglut_hydro"/>
</dbReference>
<dbReference type="InterPro" id="IPR011108">
    <property type="entry name" value="RMMBL"/>
</dbReference>
<dbReference type="Pfam" id="PF07521">
    <property type="entry name" value="RMMBL"/>
    <property type="match status" value="1"/>
</dbReference>
<dbReference type="Gene3D" id="3.60.15.10">
    <property type="entry name" value="Ribonuclease Z/Hydroxyacylglutathione hydrolase-like"/>
    <property type="match status" value="1"/>
</dbReference>
<protein>
    <submittedName>
        <fullName evidence="4">MBL fold metallo-hydrolase</fullName>
    </submittedName>
</protein>
<dbReference type="PANTHER" id="PTHR11203">
    <property type="entry name" value="CLEAVAGE AND POLYADENYLATION SPECIFICITY FACTOR FAMILY MEMBER"/>
    <property type="match status" value="1"/>
</dbReference>
<evidence type="ECO:0000259" key="2">
    <source>
        <dbReference type="SMART" id="SM00849"/>
    </source>
</evidence>
<dbReference type="OrthoDB" id="9803916at2"/>
<accession>A0A5B8Y9E5</accession>
<dbReference type="CDD" id="cd16295">
    <property type="entry name" value="TTHA0252-CPSF-like_MBL-fold"/>
    <property type="match status" value="1"/>
</dbReference>
<dbReference type="InterPro" id="IPR022712">
    <property type="entry name" value="Beta_Casp"/>
</dbReference>
<dbReference type="AlphaFoldDB" id="A0A4Y6PYG7"/>
<organism evidence="4 5">
    <name type="scientific">Persicimonas caeni</name>
    <dbReference type="NCBI Taxonomy" id="2292766"/>
    <lineage>
        <taxon>Bacteria</taxon>
        <taxon>Deltaproteobacteria</taxon>
        <taxon>Bradymonadales</taxon>
        <taxon>Bradymonadaceae</taxon>
        <taxon>Persicimonas</taxon>
    </lineage>
</organism>
<accession>A0A4Y6PYG7</accession>
<dbReference type="Pfam" id="PF00753">
    <property type="entry name" value="Lactamase_B"/>
    <property type="match status" value="1"/>
</dbReference>
<dbReference type="Pfam" id="PF10996">
    <property type="entry name" value="Beta-Casp"/>
    <property type="match status" value="1"/>
</dbReference>
<dbReference type="SMART" id="SM01027">
    <property type="entry name" value="Beta-Casp"/>
    <property type="match status" value="1"/>
</dbReference>
<keyword evidence="5" id="KW-1185">Reference proteome</keyword>
<evidence type="ECO:0000313" key="4">
    <source>
        <dbReference type="EMBL" id="QDG53374.1"/>
    </source>
</evidence>
<evidence type="ECO:0000313" key="5">
    <source>
        <dbReference type="Proteomes" id="UP000315995"/>
    </source>
</evidence>
<reference evidence="4 5" key="1">
    <citation type="submission" date="2019-06" db="EMBL/GenBank/DDBJ databases">
        <title>Persicimonas caeni gen. nov., sp. nov., a predatory bacterium isolated from solar saltern.</title>
        <authorList>
            <person name="Wang S."/>
        </authorList>
    </citation>
    <scope>NUCLEOTIDE SEQUENCE [LARGE SCALE GENOMIC DNA]</scope>
    <source>
        <strain evidence="4 5">YN101</strain>
    </source>
</reference>
<dbReference type="GO" id="GO:0016787">
    <property type="term" value="F:hydrolase activity"/>
    <property type="evidence" value="ECO:0007669"/>
    <property type="project" value="UniProtKB-KW"/>
</dbReference>
<dbReference type="InterPro" id="IPR001279">
    <property type="entry name" value="Metallo-B-lactamas"/>
</dbReference>
<keyword evidence="1 4" id="KW-0378">Hydrolase</keyword>
<dbReference type="Gene3D" id="3.40.50.10890">
    <property type="match status" value="1"/>
</dbReference>
<dbReference type="EMBL" id="CP041186">
    <property type="protein sequence ID" value="QDG53374.1"/>
    <property type="molecule type" value="Genomic_DNA"/>
</dbReference>
<gene>
    <name evidence="4" type="ORF">FIV42_22280</name>
</gene>
<dbReference type="RefSeq" id="WP_141199831.1">
    <property type="nucleotide sequence ID" value="NZ_CP041186.1"/>
</dbReference>
<sequence>MQLTSFGAAEGVTGSCHLLEVGQTRILLDCGIFQGGKRVREHNRPPLPIDPKSIDYIVVSHGHLDHIGRIPLFVKEGFDGEIISTRPTYEISRISLVDSVELIEQATKRANANRPEGTPPIAPLYEEPDIFDTFDRWNTFVGYHEPLELTENIRLTFYDAGHILGSAFILLELTEGDETRRLLFSGDLGNVDKPLIRDPERAPEADIAIVESTYGDRSHRAFDETVAEFEEAICTTIERNGNVLVPTFAVERAQELLYVLYEAWRGGRLPKNTRIYLDSPMAIDVTRVFTRFPEFFDKEALEMAENGGNPFNFAALTFSRSARDSIRINDHRSGAIILAGSGMVTGGRILHHLRFNLERPECSVVFCGYQAEGSLGRQIVEGASTVRIMGSYYDCNAQVWTINGFSAHAGRRTLTRWVNQSAAKRVLLVHGEEDAKAAFQGHLEADTEADAVHIMRFGEPVTL</sequence>
<feature type="domain" description="Metallo-beta-lactamase" evidence="2">
    <location>
        <begin position="13"/>
        <end position="237"/>
    </location>
</feature>
<proteinExistence type="predicted"/>
<dbReference type="Proteomes" id="UP000315995">
    <property type="component" value="Chromosome"/>
</dbReference>
<name>A0A4Y6PYG7_PERCE</name>
<dbReference type="PANTHER" id="PTHR11203:SF37">
    <property type="entry name" value="INTEGRATOR COMPLEX SUBUNIT 11"/>
    <property type="match status" value="1"/>
</dbReference>
<evidence type="ECO:0000259" key="3">
    <source>
        <dbReference type="SMART" id="SM01027"/>
    </source>
</evidence>